<dbReference type="Pfam" id="PF12836">
    <property type="entry name" value="HHH_3"/>
    <property type="match status" value="1"/>
</dbReference>
<dbReference type="Pfam" id="PF16921">
    <property type="entry name" value="Tex_YqgF"/>
    <property type="match status" value="1"/>
</dbReference>
<proteinExistence type="predicted"/>
<gene>
    <name evidence="2" type="ORF">LKD37_16435</name>
</gene>
<dbReference type="InterPro" id="IPR041692">
    <property type="entry name" value="HHH_9"/>
</dbReference>
<dbReference type="InterPro" id="IPR003029">
    <property type="entry name" value="S1_domain"/>
</dbReference>
<dbReference type="Proteomes" id="UP001199319">
    <property type="component" value="Unassembled WGS sequence"/>
</dbReference>
<reference evidence="2" key="1">
    <citation type="submission" date="2021-10" db="EMBL/GenBank/DDBJ databases">
        <title>Anaerobic single-cell dispensing facilitates the cultivation of human gut bacteria.</title>
        <authorList>
            <person name="Afrizal A."/>
        </authorList>
    </citation>
    <scope>NUCLEOTIDE SEQUENCE</scope>
    <source>
        <strain evidence="2">CLA-AA-H272</strain>
    </source>
</reference>
<dbReference type="InterPro" id="IPR050437">
    <property type="entry name" value="Ribos_protein_bS1-like"/>
</dbReference>
<dbReference type="InterPro" id="IPR012337">
    <property type="entry name" value="RNaseH-like_sf"/>
</dbReference>
<dbReference type="InterPro" id="IPR023323">
    <property type="entry name" value="Tex-like_dom_sf"/>
</dbReference>
<dbReference type="FunFam" id="1.10.10.650:FF:000001">
    <property type="entry name" value="S1 RNA-binding domain 1"/>
    <property type="match status" value="1"/>
</dbReference>
<dbReference type="InterPro" id="IPR032639">
    <property type="entry name" value="Tex_YqgF"/>
</dbReference>
<dbReference type="Pfam" id="PF17674">
    <property type="entry name" value="HHH_9"/>
    <property type="match status" value="1"/>
</dbReference>
<sequence>MQTIAEILARELDKPLAHVQNVIDLLDQGNTIPFIARYRKELHGSMDDTALRTLEDRLSYLRNLDQRRQEVKNAIDGQGKLTDELSAAIDSAATLAEVEDLYRPYKQKRRTRATVAREKGLEPLALLLLDQGRDCPAPEEAARDYVDPEKGVETLADALQGANDIVAELLSDDAAIRKTLRELLRRQGHLRSLAATEEDTVYRLYYDFDQPIAKLAGHQVLAINRGEKEGVLSVTVLLDRELGLMTLRRAVVRPGSRAMEFIKAACEDAYDRLIYPSLEREARSDLTDAACEGAIANFGLNLKPLLMQPPVKGHVTMGLDPGYAHGCKVAVIDGTGRVLDTAVVYPTYGPRQKQEAIDRLSRLVRRHGVTHIAIGNGTASRETEQMAVEMIRQLGGGVSYMMVNEAGASVYSASKLAAEEFPEYDVNLRSAVSIARRMQDPLAELVKIDPKAIGVGQYQHDMPQKRLDETLSGVVEDCVNAVGVDVNTASASLLGRVSGLNAATAKNIVKYREENGAFTGRRQLLKVPKLGPKAFQQSAGFLRVPESKSVLDNTGVHPESYAAAEGLLALCGYTLADVAAGRLADLPQKVKALGWEETAARLNVGVPTLQDVAAELVKPGRDVRDDLPAPILRTDVLEIKDLAPGMVLTGTVRNVVDFGVFVDIGVHQDGLVHISQVCNKFIRHPSEVVSVGDVVKVTVLEVDEKKRRISLSMKQAPKQ</sequence>
<dbReference type="GO" id="GO:0006139">
    <property type="term" value="P:nucleobase-containing compound metabolic process"/>
    <property type="evidence" value="ECO:0007669"/>
    <property type="project" value="InterPro"/>
</dbReference>
<dbReference type="Gene3D" id="3.30.420.140">
    <property type="entry name" value="YqgF/RNase H-like domain"/>
    <property type="match status" value="1"/>
</dbReference>
<feature type="domain" description="S1 motif" evidence="1">
    <location>
        <begin position="645"/>
        <end position="714"/>
    </location>
</feature>
<comment type="caution">
    <text evidence="2">The sequence shown here is derived from an EMBL/GenBank/DDBJ whole genome shotgun (WGS) entry which is preliminary data.</text>
</comment>
<keyword evidence="3" id="KW-1185">Reference proteome</keyword>
<dbReference type="RefSeq" id="WP_302930180.1">
    <property type="nucleotide sequence ID" value="NZ_JAJEPW010000099.1"/>
</dbReference>
<dbReference type="InterPro" id="IPR037027">
    <property type="entry name" value="YqgF/RNaseH-like_dom_sf"/>
</dbReference>
<dbReference type="PROSITE" id="PS50126">
    <property type="entry name" value="S1"/>
    <property type="match status" value="1"/>
</dbReference>
<dbReference type="GO" id="GO:0003735">
    <property type="term" value="F:structural constituent of ribosome"/>
    <property type="evidence" value="ECO:0007669"/>
    <property type="project" value="TreeGrafter"/>
</dbReference>
<evidence type="ECO:0000259" key="1">
    <source>
        <dbReference type="PROSITE" id="PS50126"/>
    </source>
</evidence>
<dbReference type="Gene3D" id="1.10.10.650">
    <property type="entry name" value="RuvA domain 2-like"/>
    <property type="match status" value="1"/>
</dbReference>
<dbReference type="FunFam" id="3.30.420.140:FF:000001">
    <property type="entry name" value="RNA-binding transcriptional accessory protein"/>
    <property type="match status" value="1"/>
</dbReference>
<dbReference type="SMART" id="SM00316">
    <property type="entry name" value="S1"/>
    <property type="match status" value="1"/>
</dbReference>
<dbReference type="CDD" id="cd05685">
    <property type="entry name" value="S1_Tex"/>
    <property type="match status" value="1"/>
</dbReference>
<dbReference type="Gene3D" id="1.10.3500.10">
    <property type="entry name" value="Tex N-terminal region-like"/>
    <property type="match status" value="1"/>
</dbReference>
<dbReference type="SUPFAM" id="SSF47781">
    <property type="entry name" value="RuvA domain 2-like"/>
    <property type="match status" value="2"/>
</dbReference>
<protein>
    <submittedName>
        <fullName evidence="2">RNA-binding transcriptional accessory protein</fullName>
    </submittedName>
</protein>
<dbReference type="Pfam" id="PF09371">
    <property type="entry name" value="Tex_N"/>
    <property type="match status" value="1"/>
</dbReference>
<dbReference type="SUPFAM" id="SSF158832">
    <property type="entry name" value="Tex N-terminal region-like"/>
    <property type="match status" value="1"/>
</dbReference>
<dbReference type="InterPro" id="IPR023319">
    <property type="entry name" value="Tex-like_HTH_dom_sf"/>
</dbReference>
<evidence type="ECO:0000313" key="3">
    <source>
        <dbReference type="Proteomes" id="UP001199319"/>
    </source>
</evidence>
<dbReference type="Pfam" id="PF22706">
    <property type="entry name" value="Tex_central_region"/>
    <property type="match status" value="1"/>
</dbReference>
<dbReference type="AlphaFoldDB" id="A0AAE3DFH6"/>
<dbReference type="InterPro" id="IPR018974">
    <property type="entry name" value="Tex-like_N"/>
</dbReference>
<dbReference type="SUPFAM" id="SSF53098">
    <property type="entry name" value="Ribonuclease H-like"/>
    <property type="match status" value="1"/>
</dbReference>
<dbReference type="EMBL" id="JAJEPW010000099">
    <property type="protein sequence ID" value="MCC2131062.1"/>
    <property type="molecule type" value="Genomic_DNA"/>
</dbReference>
<dbReference type="Gene3D" id="1.10.150.310">
    <property type="entry name" value="Tex RuvX-like domain-like"/>
    <property type="match status" value="1"/>
</dbReference>
<dbReference type="GO" id="GO:0003729">
    <property type="term" value="F:mRNA binding"/>
    <property type="evidence" value="ECO:0007669"/>
    <property type="project" value="UniProtKB-ARBA"/>
</dbReference>
<organism evidence="2 3">
    <name type="scientific">Brotocaccenecus cirricatena</name>
    <dbReference type="NCBI Taxonomy" id="3064195"/>
    <lineage>
        <taxon>Bacteria</taxon>
        <taxon>Bacillati</taxon>
        <taxon>Bacillota</taxon>
        <taxon>Clostridia</taxon>
        <taxon>Eubacteriales</taxon>
        <taxon>Oscillospiraceae</taxon>
        <taxon>Brotocaccenecus</taxon>
    </lineage>
</organism>
<dbReference type="InterPro" id="IPR044146">
    <property type="entry name" value="S1_Tex"/>
</dbReference>
<dbReference type="PANTHER" id="PTHR10724">
    <property type="entry name" value="30S RIBOSOMAL PROTEIN S1"/>
    <property type="match status" value="1"/>
</dbReference>
<evidence type="ECO:0000313" key="2">
    <source>
        <dbReference type="EMBL" id="MCC2131062.1"/>
    </source>
</evidence>
<dbReference type="FunFam" id="1.10.150.310:FF:000001">
    <property type="entry name" value="RNA-binding transcriptional accessory protein"/>
    <property type="match status" value="1"/>
</dbReference>
<dbReference type="Pfam" id="PF00575">
    <property type="entry name" value="S1"/>
    <property type="match status" value="1"/>
</dbReference>
<dbReference type="InterPro" id="IPR012340">
    <property type="entry name" value="NA-bd_OB-fold"/>
</dbReference>
<dbReference type="FunFam" id="2.40.50.140:FF:000051">
    <property type="entry name" value="RNA-binding transcriptional accessory protein"/>
    <property type="match status" value="1"/>
</dbReference>
<dbReference type="GO" id="GO:0005737">
    <property type="term" value="C:cytoplasm"/>
    <property type="evidence" value="ECO:0007669"/>
    <property type="project" value="UniProtKB-ARBA"/>
</dbReference>
<dbReference type="Gene3D" id="2.40.50.140">
    <property type="entry name" value="Nucleic acid-binding proteins"/>
    <property type="match status" value="1"/>
</dbReference>
<dbReference type="SUPFAM" id="SSF50249">
    <property type="entry name" value="Nucleic acid-binding proteins"/>
    <property type="match status" value="1"/>
</dbReference>
<dbReference type="InterPro" id="IPR055179">
    <property type="entry name" value="Tex-like_central_region"/>
</dbReference>
<accession>A0AAE3DFH6</accession>
<dbReference type="PANTHER" id="PTHR10724:SF10">
    <property type="entry name" value="S1 RNA-BINDING DOMAIN-CONTAINING PROTEIN 1"/>
    <property type="match status" value="1"/>
</dbReference>
<dbReference type="InterPro" id="IPR010994">
    <property type="entry name" value="RuvA_2-like"/>
</dbReference>
<name>A0AAE3DFH6_9FIRM</name>
<dbReference type="InterPro" id="IPR006641">
    <property type="entry name" value="YqgF/RNaseH-like_dom"/>
</dbReference>
<dbReference type="GO" id="GO:0006412">
    <property type="term" value="P:translation"/>
    <property type="evidence" value="ECO:0007669"/>
    <property type="project" value="TreeGrafter"/>
</dbReference>
<dbReference type="SMART" id="SM00732">
    <property type="entry name" value="YqgFc"/>
    <property type="match status" value="1"/>
</dbReference>